<dbReference type="PANTHER" id="PTHR43982">
    <property type="entry name" value="UBIQUITIN CARBOXYL-TERMINAL HYDROLASE"/>
    <property type="match status" value="1"/>
</dbReference>
<evidence type="ECO:0000259" key="9">
    <source>
        <dbReference type="PROSITE" id="PS50235"/>
    </source>
</evidence>
<dbReference type="InterPro" id="IPR001394">
    <property type="entry name" value="Peptidase_C19_UCH"/>
</dbReference>
<dbReference type="InterPro" id="IPR028889">
    <property type="entry name" value="USP"/>
</dbReference>
<evidence type="ECO:0000256" key="3">
    <source>
        <dbReference type="ARBA" id="ARBA00022670"/>
    </source>
</evidence>
<name>A0A2I1DBZ0_ASPC2</name>
<protein>
    <recommendedName>
        <fullName evidence="2">ubiquitinyl hydrolase 1</fullName>
        <ecNumber evidence="2">3.4.19.12</ecNumber>
    </recommendedName>
</protein>
<keyword evidence="5 10" id="KW-0378">Hydrolase</keyword>
<feature type="region of interest" description="Disordered" evidence="8">
    <location>
        <begin position="743"/>
        <end position="861"/>
    </location>
</feature>
<dbReference type="Proteomes" id="UP000234254">
    <property type="component" value="Unassembled WGS sequence"/>
</dbReference>
<dbReference type="PROSITE" id="PS00972">
    <property type="entry name" value="USP_1"/>
    <property type="match status" value="1"/>
</dbReference>
<dbReference type="PANTHER" id="PTHR43982:SF6">
    <property type="entry name" value="UBIQUITIN CARBOXYL-TERMINAL HYDROLASE 2-RELATED"/>
    <property type="match status" value="1"/>
</dbReference>
<gene>
    <name evidence="10" type="ORF">P168DRAFT_309149</name>
</gene>
<sequence length="1304" mass="145745">MSSLQRSGKTAPRLVQDIRDYDPAHPPSSGRNLLADVPPVFPGDYHGPREYSSPSTCHHDYRLKTAQSFLQKADQKGSSGAPTRVSSFCYKCRYHLEVKVTSNPGIGHSGHFPSDHIHHLVYNSGRHKGGPFPEETTSKGQTAETFNYECSYFTCPAAVTVRVTSPVFDHQSVQLLIDQELLKTRAEEAVAAYPEHMEGIGAPQPITVLLTLRTYLSNALHDPQQNKSIKATNKRFMSCFGTEGQPCKELLESLGFSAKDREFWEPPRPSAWAEFPYRDQQKIFLDDVIHELCALIDQRPLMEKKGNQIKDSYTPALESLLGALDAYNYPQSPRSSEFQMASGPYYEDLGVVEDMSSAAIIEAFNRQVSVDPERTSLYLQCLRSIGHLRGGDDGSVIDQAVQLAYAEGKYTDDDIASAYKYFGLQHDDAWLTEENIIGKFYAFLGATTSSQETEVRRQLWRIGDSRRSERLKSAAEDRVATAEQAQVYLGVSSDTPDDFVMTMYTTKVNDSPTSRDLARRAIELIAASRNSQALKHFLKTGETTAGQMDVADAYRLLQIPDRTVDESAIMAAYTICVNEAPAQAETYNQALSLIANDKESPMLRGMISGSADKPDRNMSHWPVGLHNIGNTCYLNSLLQFYYSVQPFRNMVLDFENYRMDLGDDEEFSKKVGSRKVSKKEVERSQRFLRELRILFQDMMTSPKSFVTPGRELARLTLISPSNEAAIRRRSTISASQPAAIGEINGLPILGPQGPPQTATTGSEPKDLVPLGVERFQRSATSDGDSEATLVADGSKNAAPLAKNDDKENEAPAADTVMTDVQSEPTPKAAEEISPSSQPSAAEQMPALPDQPPPVPPRPTLQLDPQKQLIEEVEIGAQQDVTEVINNVLFQSQCAIRPTSIAPDGEQVDLVKDLFYGQTRSYILSGENTRSKDERWCDIKVDVATGSRDIYAAIDGAFDIQNVNVENTVAEQYGAISKLPPVLQIQVQRVQFDPTTKRSFKSTHHLDLKETIYLDRYMDTPTQSEIMQRRQQCWQWKSKLKELEARREQLLRKNESDGLDLPTLFDTAKEVLDDLNSMKESPESAQDAIDINPELMPELGQLSQIARAELKYIEHEIQNTQTMISSQFVDFKHLAYRLFAVFVHSGTVSFGHYYIYIYDFKQDIWRKYNDEYVTEVQNLDEIFKSQDRQNPPTPYFLVYVNDTMKDRLASPVCREMVDTPPSASHQSDSHAMEGVTATGGTPPAPTEDTDMNPPPYDAAWAGKGASGTADDTHMGDPETKTVNAESSWTNTGRQSSDTNRPRVQW</sequence>
<organism evidence="10 11">
    <name type="scientific">Aspergillus campestris (strain IBT 28561)</name>
    <dbReference type="NCBI Taxonomy" id="1392248"/>
    <lineage>
        <taxon>Eukaryota</taxon>
        <taxon>Fungi</taxon>
        <taxon>Dikarya</taxon>
        <taxon>Ascomycota</taxon>
        <taxon>Pezizomycotina</taxon>
        <taxon>Eurotiomycetes</taxon>
        <taxon>Eurotiomycetidae</taxon>
        <taxon>Eurotiales</taxon>
        <taxon>Aspergillaceae</taxon>
        <taxon>Aspergillus</taxon>
        <taxon>Aspergillus subgen. Circumdati</taxon>
    </lineage>
</organism>
<comment type="caution">
    <text evidence="10">The sequence shown here is derived from an EMBL/GenBank/DDBJ whole genome shotgun (WGS) entry which is preliminary data.</text>
</comment>
<dbReference type="OrthoDB" id="2420415at2759"/>
<dbReference type="GO" id="GO:0070628">
    <property type="term" value="F:proteasome binding"/>
    <property type="evidence" value="ECO:0007669"/>
    <property type="project" value="TreeGrafter"/>
</dbReference>
<dbReference type="GeneID" id="36546790"/>
<dbReference type="Pfam" id="PF00443">
    <property type="entry name" value="UCH"/>
    <property type="match status" value="1"/>
</dbReference>
<dbReference type="EC" id="3.4.19.12" evidence="2"/>
<keyword evidence="3" id="KW-0645">Protease</keyword>
<feature type="region of interest" description="Disordered" evidence="8">
    <location>
        <begin position="1215"/>
        <end position="1304"/>
    </location>
</feature>
<dbReference type="RefSeq" id="XP_024695972.1">
    <property type="nucleotide sequence ID" value="XM_024839266.1"/>
</dbReference>
<dbReference type="GO" id="GO:0016579">
    <property type="term" value="P:protein deubiquitination"/>
    <property type="evidence" value="ECO:0007669"/>
    <property type="project" value="InterPro"/>
</dbReference>
<dbReference type="PROSITE" id="PS50235">
    <property type="entry name" value="USP_3"/>
    <property type="match status" value="1"/>
</dbReference>
<dbReference type="CDD" id="cd02666">
    <property type="entry name" value="Peptidase_C19J"/>
    <property type="match status" value="1"/>
</dbReference>
<feature type="domain" description="USP" evidence="9">
    <location>
        <begin position="623"/>
        <end position="1201"/>
    </location>
</feature>
<dbReference type="GO" id="GO:0061136">
    <property type="term" value="P:regulation of proteasomal protein catabolic process"/>
    <property type="evidence" value="ECO:0007669"/>
    <property type="project" value="TreeGrafter"/>
</dbReference>
<evidence type="ECO:0000313" key="10">
    <source>
        <dbReference type="EMBL" id="PKY07378.1"/>
    </source>
</evidence>
<evidence type="ECO:0000256" key="1">
    <source>
        <dbReference type="ARBA" id="ARBA00000707"/>
    </source>
</evidence>
<keyword evidence="6" id="KW-0788">Thiol protease</keyword>
<dbReference type="CDD" id="cd09212">
    <property type="entry name" value="PUB"/>
    <property type="match status" value="1"/>
</dbReference>
<keyword evidence="4" id="KW-0833">Ubl conjugation pathway</keyword>
<accession>A0A2I1DBZ0</accession>
<dbReference type="EMBL" id="MSFM01000002">
    <property type="protein sequence ID" value="PKY07378.1"/>
    <property type="molecule type" value="Genomic_DNA"/>
</dbReference>
<feature type="coiled-coil region" evidence="7">
    <location>
        <begin position="1032"/>
        <end position="1059"/>
    </location>
</feature>
<dbReference type="PROSITE" id="PS00973">
    <property type="entry name" value="USP_2"/>
    <property type="match status" value="1"/>
</dbReference>
<reference evidence="10" key="1">
    <citation type="submission" date="2016-12" db="EMBL/GenBank/DDBJ databases">
        <title>The genomes of Aspergillus section Nigri reveals drivers in fungal speciation.</title>
        <authorList>
            <consortium name="DOE Joint Genome Institute"/>
            <person name="Vesth T.C."/>
            <person name="Nybo J."/>
            <person name="Theobald S."/>
            <person name="Brandl J."/>
            <person name="Frisvad J.C."/>
            <person name="Nielsen K.F."/>
            <person name="Lyhne E.K."/>
            <person name="Kogle M.E."/>
            <person name="Kuo A."/>
            <person name="Riley R."/>
            <person name="Clum A."/>
            <person name="Nolan M."/>
            <person name="Lipzen A."/>
            <person name="Salamov A."/>
            <person name="Henrissat B."/>
            <person name="Wiebenga A."/>
            <person name="De vries R.P."/>
            <person name="Grigoriev I.V."/>
            <person name="Mortensen U.H."/>
            <person name="Andersen M.R."/>
            <person name="Baker S.E."/>
        </authorList>
    </citation>
    <scope>NUCLEOTIDE SEQUENCE</scope>
    <source>
        <strain evidence="10">IBT 28561</strain>
    </source>
</reference>
<keyword evidence="11" id="KW-1185">Reference proteome</keyword>
<evidence type="ECO:0000256" key="4">
    <source>
        <dbReference type="ARBA" id="ARBA00022786"/>
    </source>
</evidence>
<evidence type="ECO:0000256" key="2">
    <source>
        <dbReference type="ARBA" id="ARBA00012759"/>
    </source>
</evidence>
<dbReference type="Pfam" id="PF13446">
    <property type="entry name" value="RPT"/>
    <property type="match status" value="4"/>
</dbReference>
<feature type="compositionally biased region" description="Polar residues" evidence="8">
    <location>
        <begin position="1279"/>
        <end position="1297"/>
    </location>
</feature>
<dbReference type="GO" id="GO:0043161">
    <property type="term" value="P:proteasome-mediated ubiquitin-dependent protein catabolic process"/>
    <property type="evidence" value="ECO:0007669"/>
    <property type="project" value="InterPro"/>
</dbReference>
<dbReference type="SUPFAM" id="SSF54001">
    <property type="entry name" value="Cysteine proteinases"/>
    <property type="match status" value="1"/>
</dbReference>
<dbReference type="GO" id="GO:0004843">
    <property type="term" value="F:cysteine-type deubiquitinase activity"/>
    <property type="evidence" value="ECO:0007669"/>
    <property type="project" value="UniProtKB-EC"/>
</dbReference>
<keyword evidence="7" id="KW-0175">Coiled coil</keyword>
<evidence type="ECO:0000256" key="6">
    <source>
        <dbReference type="ARBA" id="ARBA00022807"/>
    </source>
</evidence>
<evidence type="ECO:0000256" key="7">
    <source>
        <dbReference type="SAM" id="Coils"/>
    </source>
</evidence>
<feature type="compositionally biased region" description="Pro residues" evidence="8">
    <location>
        <begin position="848"/>
        <end position="858"/>
    </location>
</feature>
<feature type="region of interest" description="Disordered" evidence="8">
    <location>
        <begin position="1"/>
        <end position="36"/>
    </location>
</feature>
<comment type="catalytic activity">
    <reaction evidence="1">
        <text>Thiol-dependent hydrolysis of ester, thioester, amide, peptide and isopeptide bonds formed by the C-terminal Gly of ubiquitin (a 76-residue protein attached to proteins as an intracellular targeting signal).</text>
        <dbReference type="EC" id="3.4.19.12"/>
    </reaction>
</comment>
<proteinExistence type="predicted"/>
<dbReference type="VEuPathDB" id="FungiDB:P168DRAFT_309149"/>
<dbReference type="InterPro" id="IPR044635">
    <property type="entry name" value="UBP14-like"/>
</dbReference>
<evidence type="ECO:0000256" key="5">
    <source>
        <dbReference type="ARBA" id="ARBA00022801"/>
    </source>
</evidence>
<evidence type="ECO:0000256" key="8">
    <source>
        <dbReference type="SAM" id="MobiDB-lite"/>
    </source>
</evidence>
<dbReference type="InterPro" id="IPR025305">
    <property type="entry name" value="UCH_repeat_domain"/>
</dbReference>
<dbReference type="InterPro" id="IPR018200">
    <property type="entry name" value="USP_CS"/>
</dbReference>
<dbReference type="FunFam" id="3.90.70.10:FF:000122">
    <property type="entry name" value="Ubiquitin carboxyl-terminal hydrolase 2"/>
    <property type="match status" value="1"/>
</dbReference>
<dbReference type="InterPro" id="IPR038765">
    <property type="entry name" value="Papain-like_cys_pep_sf"/>
</dbReference>
<evidence type="ECO:0000313" key="11">
    <source>
        <dbReference type="Proteomes" id="UP000234254"/>
    </source>
</evidence>
<feature type="compositionally biased region" description="Basic and acidic residues" evidence="8">
    <location>
        <begin position="1269"/>
        <end position="1278"/>
    </location>
</feature>
<dbReference type="Gene3D" id="3.90.70.10">
    <property type="entry name" value="Cysteine proteinases"/>
    <property type="match status" value="2"/>
</dbReference>